<proteinExistence type="predicted"/>
<gene>
    <name evidence="1" type="ORF">SEMRO_949_G223640.1</name>
</gene>
<dbReference type="OrthoDB" id="56741at2759"/>
<organism evidence="1 2">
    <name type="scientific">Seminavis robusta</name>
    <dbReference type="NCBI Taxonomy" id="568900"/>
    <lineage>
        <taxon>Eukaryota</taxon>
        <taxon>Sar</taxon>
        <taxon>Stramenopiles</taxon>
        <taxon>Ochrophyta</taxon>
        <taxon>Bacillariophyta</taxon>
        <taxon>Bacillariophyceae</taxon>
        <taxon>Bacillariophycidae</taxon>
        <taxon>Naviculales</taxon>
        <taxon>Naviculaceae</taxon>
        <taxon>Seminavis</taxon>
    </lineage>
</organism>
<sequence>MMADIPEILKAIPDVKAQRVCWGCQMLERVEEPFKGCCNRCHDEGFIPALFCSQNCYMKAWPRHKEWHEEAVPKKEKLKQESESMLRRGIQSHSQFVNLMNAAAVRAVGGDLNGGKKLLRKAQKIDPSRAETIDFIASCFFLSGQDEEGIACTVEACGRFALAALTGNRGAERIEGNQITEVLCQWAHNVAFLGLLYAKPKKLYAVQKPTWWCHDGLLKRITKVGLDAYAAMLSDPDVFNTLMDLRAMALSGFEFDESIPSNRTAEELREAAALLWTVSQFDASVHAPLYKARSELVMKVAALRSAEEGKAYCSALEKGEAGLWVVLYGLKCETESPMNNKFGVVCVDGLEEGRVAVKVDGISDAKRIPPRNLWEVPFSELHVALISTLDDTTQWKYIRGSRELSLARSMAEQR</sequence>
<comment type="caution">
    <text evidence="1">The sequence shown here is derived from an EMBL/GenBank/DDBJ whole genome shotgun (WGS) entry which is preliminary data.</text>
</comment>
<dbReference type="Proteomes" id="UP001153069">
    <property type="component" value="Unassembled WGS sequence"/>
</dbReference>
<evidence type="ECO:0000313" key="1">
    <source>
        <dbReference type="EMBL" id="CAB9518616.1"/>
    </source>
</evidence>
<dbReference type="EMBL" id="CAICTM010000947">
    <property type="protein sequence ID" value="CAB9518616.1"/>
    <property type="molecule type" value="Genomic_DNA"/>
</dbReference>
<protein>
    <submittedName>
        <fullName evidence="1">Uncharacterized protein</fullName>
    </submittedName>
</protein>
<accession>A0A9N8EC06</accession>
<dbReference type="AlphaFoldDB" id="A0A9N8EC06"/>
<name>A0A9N8EC06_9STRA</name>
<reference evidence="1" key="1">
    <citation type="submission" date="2020-06" db="EMBL/GenBank/DDBJ databases">
        <authorList>
            <consortium name="Plant Systems Biology data submission"/>
        </authorList>
    </citation>
    <scope>NUCLEOTIDE SEQUENCE</scope>
    <source>
        <strain evidence="1">D6</strain>
    </source>
</reference>
<keyword evidence="2" id="KW-1185">Reference proteome</keyword>
<evidence type="ECO:0000313" key="2">
    <source>
        <dbReference type="Proteomes" id="UP001153069"/>
    </source>
</evidence>